<dbReference type="NCBIfam" id="TIGR03827">
    <property type="entry name" value="GNAT_ablB"/>
    <property type="match status" value="1"/>
</dbReference>
<feature type="domain" description="N-acetyltransferase" evidence="1">
    <location>
        <begin position="139"/>
        <end position="287"/>
    </location>
</feature>
<name>A0A1T4K929_9FIRM</name>
<dbReference type="OrthoDB" id="9790652at2"/>
<evidence type="ECO:0000313" key="3">
    <source>
        <dbReference type="Proteomes" id="UP000190625"/>
    </source>
</evidence>
<accession>A0A1T4K929</accession>
<evidence type="ECO:0000259" key="1">
    <source>
        <dbReference type="PROSITE" id="PS51186"/>
    </source>
</evidence>
<keyword evidence="3" id="KW-1185">Reference proteome</keyword>
<dbReference type="EMBL" id="FUWM01000005">
    <property type="protein sequence ID" value="SJZ38906.1"/>
    <property type="molecule type" value="Genomic_DNA"/>
</dbReference>
<keyword evidence="2" id="KW-0808">Transferase</keyword>
<dbReference type="RefSeq" id="WP_078809188.1">
    <property type="nucleotide sequence ID" value="NZ_FUWM01000005.1"/>
</dbReference>
<evidence type="ECO:0000313" key="2">
    <source>
        <dbReference type="EMBL" id="SJZ38906.1"/>
    </source>
</evidence>
<dbReference type="Pfam" id="PF00583">
    <property type="entry name" value="Acetyltransf_1"/>
    <property type="match status" value="1"/>
</dbReference>
<dbReference type="PROSITE" id="PS51186">
    <property type="entry name" value="GNAT"/>
    <property type="match status" value="1"/>
</dbReference>
<dbReference type="Gene3D" id="3.40.630.30">
    <property type="match status" value="1"/>
</dbReference>
<organism evidence="2 3">
    <name type="scientific">Selenihalanaerobacter shriftii</name>
    <dbReference type="NCBI Taxonomy" id="142842"/>
    <lineage>
        <taxon>Bacteria</taxon>
        <taxon>Bacillati</taxon>
        <taxon>Bacillota</taxon>
        <taxon>Clostridia</taxon>
        <taxon>Halanaerobiales</taxon>
        <taxon>Halobacteroidaceae</taxon>
        <taxon>Selenihalanaerobacter</taxon>
    </lineage>
</organism>
<dbReference type="InterPro" id="IPR000182">
    <property type="entry name" value="GNAT_dom"/>
</dbReference>
<sequence length="290" mass="33133">MSISSLKPISKYGIDQVIRGKGYEAKVKYSSLNERIVVKEYSGGNLINLGKRLKGEASRKDYGKIWAKIRAKDHKKFMDVGFEVEAVIKDFYIDEDAMLMAFYPDKKRGQIISEEEDEIIKDIEKLETLLPQVKPENNCKFKLADSSDAEDISELYEEVFTSYPTPIFDAEYIGETIEEGMIYGLIYEDDQLVAAASAETNSEYKNAEMTDFATLPSKRGNGYASYILEELEEELKARNYHTLYSIARAISYGMNKVFKVAGYEYTGRLIQNCHIAGDFEDMNLWCKVIE</sequence>
<proteinExistence type="predicted"/>
<dbReference type="GO" id="GO:0008080">
    <property type="term" value="F:N-acetyltransferase activity"/>
    <property type="evidence" value="ECO:0007669"/>
    <property type="project" value="InterPro"/>
</dbReference>
<dbReference type="SUPFAM" id="SSF55729">
    <property type="entry name" value="Acyl-CoA N-acyltransferases (Nat)"/>
    <property type="match status" value="1"/>
</dbReference>
<dbReference type="InterPro" id="IPR022525">
    <property type="entry name" value="GNAT_AblB"/>
</dbReference>
<dbReference type="Proteomes" id="UP000190625">
    <property type="component" value="Unassembled WGS sequence"/>
</dbReference>
<gene>
    <name evidence="2" type="ORF">SAMN02745118_00695</name>
</gene>
<reference evidence="3" key="1">
    <citation type="submission" date="2017-02" db="EMBL/GenBank/DDBJ databases">
        <authorList>
            <person name="Varghese N."/>
            <person name="Submissions S."/>
        </authorList>
    </citation>
    <scope>NUCLEOTIDE SEQUENCE [LARGE SCALE GENOMIC DNA]</scope>
    <source>
        <strain evidence="3">ATCC BAA-73</strain>
    </source>
</reference>
<dbReference type="InterPro" id="IPR016181">
    <property type="entry name" value="Acyl_CoA_acyltransferase"/>
</dbReference>
<dbReference type="AlphaFoldDB" id="A0A1T4K929"/>
<protein>
    <submittedName>
        <fullName evidence="2">Putative beta-lysine N-acetyltransferase</fullName>
    </submittedName>
</protein>
<dbReference type="STRING" id="142842.SAMN02745118_00695"/>